<dbReference type="GO" id="GO:0005737">
    <property type="term" value="C:cytoplasm"/>
    <property type="evidence" value="ECO:0007669"/>
    <property type="project" value="UniProtKB-SubCell"/>
</dbReference>
<dbReference type="GO" id="GO:0006420">
    <property type="term" value="P:arginyl-tRNA aminoacylation"/>
    <property type="evidence" value="ECO:0007669"/>
    <property type="project" value="UniProtKB-UniRule"/>
</dbReference>
<dbReference type="SUPFAM" id="SSF52374">
    <property type="entry name" value="Nucleotidylyl transferase"/>
    <property type="match status" value="1"/>
</dbReference>
<dbReference type="Pfam" id="PF00750">
    <property type="entry name" value="tRNA-synt_1d"/>
    <property type="match status" value="1"/>
</dbReference>
<name>A0A3S7J907_9PROT</name>
<dbReference type="Pfam" id="PF03485">
    <property type="entry name" value="Arg_tRNA_synt_N"/>
    <property type="match status" value="1"/>
</dbReference>
<evidence type="ECO:0000256" key="9">
    <source>
        <dbReference type="ARBA" id="ARBA00023146"/>
    </source>
</evidence>
<feature type="short sequence motif" description="'HIGH' region" evidence="11">
    <location>
        <begin position="130"/>
        <end position="140"/>
    </location>
</feature>
<evidence type="ECO:0000256" key="11">
    <source>
        <dbReference type="HAMAP-Rule" id="MF_00123"/>
    </source>
</evidence>
<dbReference type="Gene3D" id="1.10.730.10">
    <property type="entry name" value="Isoleucyl-tRNA Synthetase, Domain 1"/>
    <property type="match status" value="1"/>
</dbReference>
<dbReference type="SMART" id="SM00836">
    <property type="entry name" value="DALR_1"/>
    <property type="match status" value="1"/>
</dbReference>
<dbReference type="CDD" id="cd00671">
    <property type="entry name" value="ArgRS_core"/>
    <property type="match status" value="1"/>
</dbReference>
<keyword evidence="16" id="KW-1185">Reference proteome</keyword>
<evidence type="ECO:0000256" key="7">
    <source>
        <dbReference type="ARBA" id="ARBA00022840"/>
    </source>
</evidence>
<dbReference type="KEGG" id="kso:CKSOR_00008"/>
<organism evidence="15 16">
    <name type="scientific">Candidatus Kinetoplastidibacterium kentomonadis</name>
    <dbReference type="NCBI Taxonomy" id="1576550"/>
    <lineage>
        <taxon>Bacteria</taxon>
        <taxon>Pseudomonadati</taxon>
        <taxon>Pseudomonadota</taxon>
        <taxon>Betaproteobacteria</taxon>
        <taxon>Candidatus Kinetoplastidibacterium</taxon>
    </lineage>
</organism>
<dbReference type="InterPro" id="IPR001278">
    <property type="entry name" value="Arg-tRNA-ligase"/>
</dbReference>
<evidence type="ECO:0000313" key="16">
    <source>
        <dbReference type="Proteomes" id="UP000266796"/>
    </source>
</evidence>
<evidence type="ECO:0000259" key="14">
    <source>
        <dbReference type="SMART" id="SM01016"/>
    </source>
</evidence>
<dbReference type="PANTHER" id="PTHR11956">
    <property type="entry name" value="ARGINYL-TRNA SYNTHETASE"/>
    <property type="match status" value="1"/>
</dbReference>
<dbReference type="SMART" id="SM01016">
    <property type="entry name" value="Arg_tRNA_synt_N"/>
    <property type="match status" value="1"/>
</dbReference>
<dbReference type="InterPro" id="IPR005148">
    <property type="entry name" value="Arg-tRNA-synth_N"/>
</dbReference>
<dbReference type="EMBL" id="CP025628">
    <property type="protein sequence ID" value="AWD32155.1"/>
    <property type="molecule type" value="Genomic_DNA"/>
</dbReference>
<comment type="catalytic activity">
    <reaction evidence="10 11">
        <text>tRNA(Arg) + L-arginine + ATP = L-arginyl-tRNA(Arg) + AMP + diphosphate</text>
        <dbReference type="Rhea" id="RHEA:20301"/>
        <dbReference type="Rhea" id="RHEA-COMP:9658"/>
        <dbReference type="Rhea" id="RHEA-COMP:9673"/>
        <dbReference type="ChEBI" id="CHEBI:30616"/>
        <dbReference type="ChEBI" id="CHEBI:32682"/>
        <dbReference type="ChEBI" id="CHEBI:33019"/>
        <dbReference type="ChEBI" id="CHEBI:78442"/>
        <dbReference type="ChEBI" id="CHEBI:78513"/>
        <dbReference type="ChEBI" id="CHEBI:456215"/>
        <dbReference type="EC" id="6.1.1.19"/>
    </reaction>
</comment>
<feature type="domain" description="Arginyl tRNA synthetase N-terminal" evidence="14">
    <location>
        <begin position="12"/>
        <end position="94"/>
    </location>
</feature>
<dbReference type="InterPro" id="IPR035684">
    <property type="entry name" value="ArgRS_core"/>
</dbReference>
<dbReference type="Pfam" id="PF05746">
    <property type="entry name" value="DALR_1"/>
    <property type="match status" value="1"/>
</dbReference>
<dbReference type="FunFam" id="3.40.50.620:FF:000062">
    <property type="entry name" value="Arginine--tRNA ligase"/>
    <property type="match status" value="1"/>
</dbReference>
<dbReference type="AlphaFoldDB" id="A0A3S7J907"/>
<comment type="subunit">
    <text evidence="3 11">Monomer.</text>
</comment>
<dbReference type="GO" id="GO:0005524">
    <property type="term" value="F:ATP binding"/>
    <property type="evidence" value="ECO:0007669"/>
    <property type="project" value="UniProtKB-UniRule"/>
</dbReference>
<gene>
    <name evidence="11 15" type="primary">argS</name>
    <name evidence="15" type="ORF">CKSOR_00008</name>
</gene>
<dbReference type="InterPro" id="IPR014729">
    <property type="entry name" value="Rossmann-like_a/b/a_fold"/>
</dbReference>
<dbReference type="InterPro" id="IPR036695">
    <property type="entry name" value="Arg-tRNA-synth_N_sf"/>
</dbReference>
<dbReference type="HAMAP" id="MF_00123">
    <property type="entry name" value="Arg_tRNA_synth"/>
    <property type="match status" value="1"/>
</dbReference>
<keyword evidence="8 11" id="KW-0648">Protein biosynthesis</keyword>
<keyword evidence="5 11" id="KW-0436">Ligase</keyword>
<reference evidence="15 16" key="1">
    <citation type="journal article" date="2018" name="Parasitology">
        <title>The reduced genome of Candidatus Kinetoplastibacterium sorsogonicusi, the endosymbiont of Kentomonas sorsogonicus (Trypanosomatidae): loss of the haem-synthesis pathway.</title>
        <authorList>
            <person name="Silva F.M."/>
            <person name="Kostygov A.Y."/>
            <person name="Spodareva V.V."/>
            <person name="Butenko A."/>
            <person name="Tossou R."/>
            <person name="Lukes J."/>
            <person name="Yurchenko V."/>
            <person name="Alves J.M.P."/>
        </authorList>
    </citation>
    <scope>NUCLEOTIDE SEQUENCE [LARGE SCALE GENOMIC DNA]</scope>
    <source>
        <strain evidence="15 16">MF-08</strain>
    </source>
</reference>
<dbReference type="GO" id="GO:0004814">
    <property type="term" value="F:arginine-tRNA ligase activity"/>
    <property type="evidence" value="ECO:0007669"/>
    <property type="project" value="UniProtKB-UniRule"/>
</dbReference>
<protein>
    <recommendedName>
        <fullName evidence="11">Arginine--tRNA ligase</fullName>
        <ecNumber evidence="11">6.1.1.19</ecNumber>
    </recommendedName>
    <alternativeName>
        <fullName evidence="11">Arginyl-tRNA synthetase</fullName>
        <shortName evidence="11">ArgRS</shortName>
    </alternativeName>
</protein>
<dbReference type="NCBIfam" id="TIGR00456">
    <property type="entry name" value="argS"/>
    <property type="match status" value="1"/>
</dbReference>
<sequence length="561" mass="64133">MLLKEQKIKLSLLLKNIIKDSINISIDNIVINQPKLLIHGDFSTNISLILSQKCQLSAMNIASILVDHLNNNIHLIEFIDKIEYVKPGFINFYRTHQSKVSIIKDIEQLSSNYGKKSKNNQKIIVEFVSANPTGPLHVGHARQAVIGDVLCNLYETIGYDVTREFYYNDSGNQIDNLVHSVIARAKNIDINSPLFPENGYKGEYIVDIVKQYLQRSSINNNGLLIESDGDIENLELLKKFAVAYLRKEQDIDLKAFNVKFDNYYLESSLYSSGLVEKTVNKIINNQFTYEKDGALWLKTTSLKTGDDKDRVMKKRDGSYTYFVPDIAYHKTKWDRGFKKAINIQGSDHHGTIARVRAGLQALKDSIPINYPTYILHKMVKIIKSGQEVKVSKRSGSYVTMSDLINWVGRDAARYFLIQRKADTEFTFDVDLAILKNEENPVFYIQYAHARMCSIIKKSTLSNEKIINANLELLRTTSEIELLKILSEFPEIVEQSVKELSPHNMAFWLRECASKYHQWYNSDKIITNNPDLTASRLRLMKATKQVLLNGLKIIGISAPESM</sequence>
<evidence type="ECO:0000256" key="4">
    <source>
        <dbReference type="ARBA" id="ARBA00022490"/>
    </source>
</evidence>
<evidence type="ECO:0000256" key="12">
    <source>
        <dbReference type="RuleBase" id="RU363038"/>
    </source>
</evidence>
<dbReference type="Proteomes" id="UP000266796">
    <property type="component" value="Chromosome"/>
</dbReference>
<dbReference type="PANTHER" id="PTHR11956:SF5">
    <property type="entry name" value="ARGININE--TRNA LIGASE, CYTOPLASMIC"/>
    <property type="match status" value="1"/>
</dbReference>
<evidence type="ECO:0000256" key="2">
    <source>
        <dbReference type="ARBA" id="ARBA00005594"/>
    </source>
</evidence>
<keyword evidence="9 11" id="KW-0030">Aminoacyl-tRNA synthetase</keyword>
<dbReference type="Gene3D" id="3.40.50.620">
    <property type="entry name" value="HUPs"/>
    <property type="match status" value="1"/>
</dbReference>
<evidence type="ECO:0000256" key="5">
    <source>
        <dbReference type="ARBA" id="ARBA00022598"/>
    </source>
</evidence>
<accession>A0A3S7J907</accession>
<feature type="domain" description="DALR anticodon binding" evidence="13">
    <location>
        <begin position="444"/>
        <end position="561"/>
    </location>
</feature>
<keyword evidence="4 11" id="KW-0963">Cytoplasm</keyword>
<comment type="subcellular location">
    <subcellularLocation>
        <location evidence="1 11">Cytoplasm</location>
    </subcellularLocation>
</comment>
<evidence type="ECO:0000256" key="10">
    <source>
        <dbReference type="ARBA" id="ARBA00049339"/>
    </source>
</evidence>
<proteinExistence type="inferred from homology"/>
<evidence type="ECO:0000256" key="6">
    <source>
        <dbReference type="ARBA" id="ARBA00022741"/>
    </source>
</evidence>
<dbReference type="EC" id="6.1.1.19" evidence="11"/>
<evidence type="ECO:0000256" key="1">
    <source>
        <dbReference type="ARBA" id="ARBA00004496"/>
    </source>
</evidence>
<dbReference type="OrthoDB" id="9803211at2"/>
<evidence type="ECO:0000259" key="13">
    <source>
        <dbReference type="SMART" id="SM00836"/>
    </source>
</evidence>
<comment type="similarity">
    <text evidence="2 11 12">Belongs to the class-I aminoacyl-tRNA synthetase family.</text>
</comment>
<keyword evidence="7 11" id="KW-0067">ATP-binding</keyword>
<dbReference type="InterPro" id="IPR001412">
    <property type="entry name" value="aa-tRNA-synth_I_CS"/>
</dbReference>
<keyword evidence="6 11" id="KW-0547">Nucleotide-binding</keyword>
<evidence type="ECO:0000256" key="8">
    <source>
        <dbReference type="ARBA" id="ARBA00022917"/>
    </source>
</evidence>
<dbReference type="Gene3D" id="3.30.1360.70">
    <property type="entry name" value="Arginyl tRNA synthetase N-terminal domain"/>
    <property type="match status" value="1"/>
</dbReference>
<dbReference type="SUPFAM" id="SSF55190">
    <property type="entry name" value="Arginyl-tRNA synthetase (ArgRS), N-terminal 'additional' domain"/>
    <property type="match status" value="1"/>
</dbReference>
<dbReference type="SUPFAM" id="SSF47323">
    <property type="entry name" value="Anticodon-binding domain of a subclass of class I aminoacyl-tRNA synthetases"/>
    <property type="match status" value="1"/>
</dbReference>
<evidence type="ECO:0000256" key="3">
    <source>
        <dbReference type="ARBA" id="ARBA00011245"/>
    </source>
</evidence>
<dbReference type="FunFam" id="1.10.730.10:FF:000008">
    <property type="entry name" value="Arginine--tRNA ligase"/>
    <property type="match status" value="1"/>
</dbReference>
<dbReference type="PROSITE" id="PS00178">
    <property type="entry name" value="AA_TRNA_LIGASE_I"/>
    <property type="match status" value="1"/>
</dbReference>
<dbReference type="PRINTS" id="PR01038">
    <property type="entry name" value="TRNASYNTHARG"/>
</dbReference>
<dbReference type="InterPro" id="IPR008909">
    <property type="entry name" value="DALR_anticod-bd"/>
</dbReference>
<dbReference type="RefSeq" id="WP_108673580.1">
    <property type="nucleotide sequence ID" value="NZ_CP025628.1"/>
</dbReference>
<evidence type="ECO:0000313" key="15">
    <source>
        <dbReference type="EMBL" id="AWD32155.1"/>
    </source>
</evidence>
<dbReference type="InterPro" id="IPR009080">
    <property type="entry name" value="tRNAsynth_Ia_anticodon-bd"/>
</dbReference>